<gene>
    <name evidence="2" type="ORF">WJX73_009541</name>
</gene>
<keyword evidence="3" id="KW-1185">Reference proteome</keyword>
<proteinExistence type="predicted"/>
<name>A0AAW1NLU9_9CHLO</name>
<dbReference type="EMBL" id="JALJOQ010000286">
    <property type="protein sequence ID" value="KAK9785963.1"/>
    <property type="molecule type" value="Genomic_DNA"/>
</dbReference>
<protein>
    <submittedName>
        <fullName evidence="2">Uncharacterized protein</fullName>
    </submittedName>
</protein>
<feature type="compositionally biased region" description="Low complexity" evidence="1">
    <location>
        <begin position="226"/>
        <end position="235"/>
    </location>
</feature>
<comment type="caution">
    <text evidence="2">The sequence shown here is derived from an EMBL/GenBank/DDBJ whole genome shotgun (WGS) entry which is preliminary data.</text>
</comment>
<evidence type="ECO:0000256" key="1">
    <source>
        <dbReference type="SAM" id="MobiDB-lite"/>
    </source>
</evidence>
<accession>A0AAW1NLU9</accession>
<dbReference type="Proteomes" id="UP001465755">
    <property type="component" value="Unassembled WGS sequence"/>
</dbReference>
<dbReference type="AlphaFoldDB" id="A0AAW1NLU9"/>
<reference evidence="2 3" key="1">
    <citation type="journal article" date="2024" name="Nat. Commun.">
        <title>Phylogenomics reveals the evolutionary origins of lichenization in chlorophyte algae.</title>
        <authorList>
            <person name="Puginier C."/>
            <person name="Libourel C."/>
            <person name="Otte J."/>
            <person name="Skaloud P."/>
            <person name="Haon M."/>
            <person name="Grisel S."/>
            <person name="Petersen M."/>
            <person name="Berrin J.G."/>
            <person name="Delaux P.M."/>
            <person name="Dal Grande F."/>
            <person name="Keller J."/>
        </authorList>
    </citation>
    <scope>NUCLEOTIDE SEQUENCE [LARGE SCALE GENOMIC DNA]</scope>
    <source>
        <strain evidence="2 3">SAG 2036</strain>
    </source>
</reference>
<evidence type="ECO:0000313" key="2">
    <source>
        <dbReference type="EMBL" id="KAK9785963.1"/>
    </source>
</evidence>
<evidence type="ECO:0000313" key="3">
    <source>
        <dbReference type="Proteomes" id="UP001465755"/>
    </source>
</evidence>
<feature type="region of interest" description="Disordered" evidence="1">
    <location>
        <begin position="188"/>
        <end position="269"/>
    </location>
</feature>
<organism evidence="2 3">
    <name type="scientific">Symbiochloris irregularis</name>
    <dbReference type="NCBI Taxonomy" id="706552"/>
    <lineage>
        <taxon>Eukaryota</taxon>
        <taxon>Viridiplantae</taxon>
        <taxon>Chlorophyta</taxon>
        <taxon>core chlorophytes</taxon>
        <taxon>Trebouxiophyceae</taxon>
        <taxon>Trebouxiales</taxon>
        <taxon>Trebouxiaceae</taxon>
        <taxon>Symbiochloris</taxon>
    </lineage>
</organism>
<sequence length="469" mass="51637">MSRIDRQELAQAFAIAARKALVSTDLATQQRALFPAAESLSLLLPVPSVGDQVLAELGNFLVPGFKCLTLHGLDRLSACLQRLPQALGQDGSAKAQLCYAIGSDIAQASQGTSLVASLSIEDTTVAQQTHQRLIQLAAGLDSCSTTFASIQEAAACFLRGPLEFATPLVAPDPPAALLPISGNTCLGEHTAKDRDRPDDDDSDARSSLSAPRTSLAEVLDGEETRSASAGPSSSSIVPEVASIRRRTAVQGPEVPSEMIAEGTEEEEEAWDDKLQKAEEMPTATDDFWMSFSPPSVEARFARWHAEQIFLGDYLINLCFLYGMWAILHGHWYNLAQDLPNTWWLCYTPALWVLPAVPFKWKAVGNIRGWYLAHRSPIQTAMVMHIFLQHILVVAPTMMLPHHHTELLAEPWSSFTRLYLISMHMTTPLFNQVPFKQYLPRHVFIVLCGPLRVPAFPQQYSLQLSCTASY</sequence>